<reference evidence="2" key="1">
    <citation type="journal article" date="2022" name="Mol. Ecol. Resour.">
        <title>The genomes of chicory, endive, great burdock and yacon provide insights into Asteraceae palaeo-polyploidization history and plant inulin production.</title>
        <authorList>
            <person name="Fan W."/>
            <person name="Wang S."/>
            <person name="Wang H."/>
            <person name="Wang A."/>
            <person name="Jiang F."/>
            <person name="Liu H."/>
            <person name="Zhao H."/>
            <person name="Xu D."/>
            <person name="Zhang Y."/>
        </authorList>
    </citation>
    <scope>NUCLEOTIDE SEQUENCE [LARGE SCALE GENOMIC DNA]</scope>
    <source>
        <strain evidence="2">cv. Niubang</strain>
    </source>
</reference>
<keyword evidence="2" id="KW-1185">Reference proteome</keyword>
<dbReference type="Proteomes" id="UP001055879">
    <property type="component" value="Linkage Group LG09"/>
</dbReference>
<proteinExistence type="predicted"/>
<organism evidence="1 2">
    <name type="scientific">Arctium lappa</name>
    <name type="common">Greater burdock</name>
    <name type="synonym">Lappa major</name>
    <dbReference type="NCBI Taxonomy" id="4217"/>
    <lineage>
        <taxon>Eukaryota</taxon>
        <taxon>Viridiplantae</taxon>
        <taxon>Streptophyta</taxon>
        <taxon>Embryophyta</taxon>
        <taxon>Tracheophyta</taxon>
        <taxon>Spermatophyta</taxon>
        <taxon>Magnoliopsida</taxon>
        <taxon>eudicotyledons</taxon>
        <taxon>Gunneridae</taxon>
        <taxon>Pentapetalae</taxon>
        <taxon>asterids</taxon>
        <taxon>campanulids</taxon>
        <taxon>Asterales</taxon>
        <taxon>Asteraceae</taxon>
        <taxon>Carduoideae</taxon>
        <taxon>Cardueae</taxon>
        <taxon>Arctiinae</taxon>
        <taxon>Arctium</taxon>
    </lineage>
</organism>
<comment type="caution">
    <text evidence="1">The sequence shown here is derived from an EMBL/GenBank/DDBJ whole genome shotgun (WGS) entry which is preliminary data.</text>
</comment>
<name>A0ACB8ZY09_ARCLA</name>
<dbReference type="EMBL" id="CM042055">
    <property type="protein sequence ID" value="KAI3702877.1"/>
    <property type="molecule type" value="Genomic_DNA"/>
</dbReference>
<sequence>MDSRSQLDYALFQLTPTRTRCDLVICAGDCKEKLASGLLEPFVAHLKFAKDQISKGGYSITLSASASWFTKSTLQRFVRFVNTPEVLERFITIEGEIANIDCSINTSASSDSQTVYGFEEHLNKSATSGYKHEGNTSDDIHEEDSKNRIHLQRVLETRKAVLQKEQAMVYARAIVAGFETDNLEDLICFADAFGSPRLREACLNFMELCDTKSKDRVWMDEVAAMQASSHSQYSYLGTSGGIILPEEDDPSQELRINVQNGNFATKKQNGAVDGSHLPQYMHSYQSGLMFQPPNQGYPFPGMVGPPYYQGNLPWSPNVEDFRRRGKRSQTKRSRELKQDGKFDSSDSSSGSDLSSSRKVVIRNINYISSAKDGEAEWVSDDNSSNGAVTQNLDRTTVEDKPEDQKVTTQQWDTFQVLLMKDADDKVPEEVKKPHTSDPFILVERDLIEENNDHVRNLKSREDLSPFVSHRFEETNISPSRILPEIATKSSTIEGHQGDWFLGSIPDIQEKSRDIFEDHFKSVESTKDVLVDDPLAVQARSLNELSDSQLRTQDILMVSESNLTQKAPYSPKKKVEAERINEPSDLYVVLERDTSGQQAMAVWTPEMELGNSNDKIVKLDSAEEGLERKGSTIEAKSKPLVGSLGKSKSDIISRSKKSTGTKTTILKGKSEKEEEKRKKMEELLIQRQKRIADRSAATAKTAKNDKPKAELASRGMKRSNKPVIRSSTIDRLSAARVVNPKVLPTGSKPGNKPTKVTTKENGDPKPAKKPMKVTTKENGESKPSKKPMNVTTKENDESKPAKKPMEVITKENGRLEPGKKPAKVITKENGGSKPAKKPTKVITKENGASKPGKKPTNVTTKNGISSTVFSQRTVGAGKREVKPQKVEHLDKNIGLKNSNGPKKKSVVLTNAKQLPRTSPIKKIGNGVARIGLSAQSDSKKGVSETLHKKASSVLQEDIALSGGNNGSANKALNSVSFSISEDIGAKERRVVKVNDETVVMEISTPPPGKGSPERSNSRKKWSSIGTSNKALSGFRKLLSFGRRS</sequence>
<gene>
    <name evidence="1" type="ORF">L6452_28630</name>
</gene>
<accession>A0ACB8ZY09</accession>
<evidence type="ECO:0000313" key="1">
    <source>
        <dbReference type="EMBL" id="KAI3702877.1"/>
    </source>
</evidence>
<protein>
    <submittedName>
        <fullName evidence="1">Uncharacterized protein</fullName>
    </submittedName>
</protein>
<reference evidence="1 2" key="2">
    <citation type="journal article" date="2022" name="Mol. Ecol. Resour.">
        <title>The genomes of chicory, endive, great burdock and yacon provide insights into Asteraceae paleo-polyploidization history and plant inulin production.</title>
        <authorList>
            <person name="Fan W."/>
            <person name="Wang S."/>
            <person name="Wang H."/>
            <person name="Wang A."/>
            <person name="Jiang F."/>
            <person name="Liu H."/>
            <person name="Zhao H."/>
            <person name="Xu D."/>
            <person name="Zhang Y."/>
        </authorList>
    </citation>
    <scope>NUCLEOTIDE SEQUENCE [LARGE SCALE GENOMIC DNA]</scope>
    <source>
        <strain evidence="2">cv. Niubang</strain>
    </source>
</reference>
<evidence type="ECO:0000313" key="2">
    <source>
        <dbReference type="Proteomes" id="UP001055879"/>
    </source>
</evidence>